<comment type="caution">
    <text evidence="3">The sequence shown here is derived from an EMBL/GenBank/DDBJ whole genome shotgun (WGS) entry which is preliminary data.</text>
</comment>
<keyword evidence="1" id="KW-0812">Transmembrane</keyword>
<dbReference type="AlphaFoldDB" id="A0A7J6NJE1"/>
<evidence type="ECO:0000313" key="4">
    <source>
        <dbReference type="Proteomes" id="UP000541610"/>
    </source>
</evidence>
<evidence type="ECO:0000256" key="1">
    <source>
        <dbReference type="SAM" id="Phobius"/>
    </source>
</evidence>
<protein>
    <submittedName>
        <fullName evidence="3">Uncharacterized protein</fullName>
    </submittedName>
</protein>
<keyword evidence="2" id="KW-0732">Signal</keyword>
<reference evidence="3 4" key="1">
    <citation type="submission" date="2020-04" db="EMBL/GenBank/DDBJ databases">
        <title>Perkinsus olseni comparative genomics.</title>
        <authorList>
            <person name="Bogema D.R."/>
        </authorList>
    </citation>
    <scope>NUCLEOTIDE SEQUENCE [LARGE SCALE GENOMIC DNA]</scope>
    <source>
        <strain evidence="3">00978-12</strain>
    </source>
</reference>
<dbReference type="SUPFAM" id="SSF63825">
    <property type="entry name" value="YWTD domain"/>
    <property type="match status" value="1"/>
</dbReference>
<dbReference type="OrthoDB" id="412903at2759"/>
<name>A0A7J6NJE1_PEROL</name>
<accession>A0A7J6NJE1</accession>
<dbReference type="EMBL" id="JABANP010000356">
    <property type="protein sequence ID" value="KAF4683610.1"/>
    <property type="molecule type" value="Genomic_DNA"/>
</dbReference>
<feature type="signal peptide" evidence="2">
    <location>
        <begin position="1"/>
        <end position="22"/>
    </location>
</feature>
<feature type="chain" id="PRO_5029457344" evidence="2">
    <location>
        <begin position="23"/>
        <end position="355"/>
    </location>
</feature>
<sequence length="355" mass="39658">MVASNSVIFSIFISGLMSGVVAHPPSQWCKDNEAEKVYNRATMGPEFLPRDGVDMIDYDFDGARNWYISGKDWSSRRYELWKVTADGSDRTDLLHDKADSIAVKADGSGIFAIVDDKIALYSTSGRGIIEVVQSSSHRQRWAGLYYDDSEKVLYASDSANDKIYSFVKGGWGWKSDVVIYGQGHGSKELDEPAAIRKLGKTLYIVQTGGRYNSVVSWDIGSSHRNFEYNFGPTGEFGIEVLDEYIFYRDHSDSVYRRKLDSPYGKSELVVGGCGAGSRMNQITNAGTGALRGFSCDLIVWDYTWKNKVREEPSRSGLAGKEFVPHWLAVVCLLAIISVGVAVYRKFRHLEKSHLL</sequence>
<feature type="transmembrane region" description="Helical" evidence="1">
    <location>
        <begin position="323"/>
        <end position="343"/>
    </location>
</feature>
<evidence type="ECO:0000256" key="2">
    <source>
        <dbReference type="SAM" id="SignalP"/>
    </source>
</evidence>
<evidence type="ECO:0000313" key="3">
    <source>
        <dbReference type="EMBL" id="KAF4683610.1"/>
    </source>
</evidence>
<organism evidence="3 4">
    <name type="scientific">Perkinsus olseni</name>
    <name type="common">Perkinsus atlanticus</name>
    <dbReference type="NCBI Taxonomy" id="32597"/>
    <lineage>
        <taxon>Eukaryota</taxon>
        <taxon>Sar</taxon>
        <taxon>Alveolata</taxon>
        <taxon>Perkinsozoa</taxon>
        <taxon>Perkinsea</taxon>
        <taxon>Perkinsida</taxon>
        <taxon>Perkinsidae</taxon>
        <taxon>Perkinsus</taxon>
    </lineage>
</organism>
<keyword evidence="1" id="KW-1133">Transmembrane helix</keyword>
<dbReference type="Proteomes" id="UP000541610">
    <property type="component" value="Unassembled WGS sequence"/>
</dbReference>
<proteinExistence type="predicted"/>
<gene>
    <name evidence="3" type="ORF">FOZ60_008845</name>
</gene>
<keyword evidence="1" id="KW-0472">Membrane</keyword>